<keyword evidence="3" id="KW-1185">Reference proteome</keyword>
<dbReference type="STRING" id="121845.A0A3Q0J8H8"/>
<feature type="compositionally biased region" description="Polar residues" evidence="1">
    <location>
        <begin position="203"/>
        <end position="221"/>
    </location>
</feature>
<dbReference type="GO" id="GO:0003729">
    <property type="term" value="F:mRNA binding"/>
    <property type="evidence" value="ECO:0007669"/>
    <property type="project" value="TreeGrafter"/>
</dbReference>
<evidence type="ECO:0000259" key="2">
    <source>
        <dbReference type="Pfam" id="PF14438"/>
    </source>
</evidence>
<proteinExistence type="predicted"/>
<evidence type="ECO:0000313" key="3">
    <source>
        <dbReference type="Proteomes" id="UP000079169"/>
    </source>
</evidence>
<dbReference type="InterPro" id="IPR025852">
    <property type="entry name" value="SM_dom_ATX"/>
</dbReference>
<dbReference type="GO" id="GO:0034063">
    <property type="term" value="P:stress granule assembly"/>
    <property type="evidence" value="ECO:0007669"/>
    <property type="project" value="TreeGrafter"/>
</dbReference>
<feature type="compositionally biased region" description="Basic residues" evidence="1">
    <location>
        <begin position="1"/>
        <end position="10"/>
    </location>
</feature>
<dbReference type="KEGG" id="dci:103516649"/>
<dbReference type="AlphaFoldDB" id="A0A3Q0J8H8"/>
<reference evidence="4" key="1">
    <citation type="submission" date="2025-08" db="UniProtKB">
        <authorList>
            <consortium name="RefSeq"/>
        </authorList>
    </citation>
    <scope>IDENTIFICATION</scope>
</reference>
<feature type="region of interest" description="Disordered" evidence="1">
    <location>
        <begin position="171"/>
        <end position="226"/>
    </location>
</feature>
<organism evidence="3 4">
    <name type="scientific">Diaphorina citri</name>
    <name type="common">Asian citrus psyllid</name>
    <dbReference type="NCBI Taxonomy" id="121845"/>
    <lineage>
        <taxon>Eukaryota</taxon>
        <taxon>Metazoa</taxon>
        <taxon>Ecdysozoa</taxon>
        <taxon>Arthropoda</taxon>
        <taxon>Hexapoda</taxon>
        <taxon>Insecta</taxon>
        <taxon>Pterygota</taxon>
        <taxon>Neoptera</taxon>
        <taxon>Paraneoptera</taxon>
        <taxon>Hemiptera</taxon>
        <taxon>Sternorrhyncha</taxon>
        <taxon>Psylloidea</taxon>
        <taxon>Psyllidae</taxon>
        <taxon>Diaphorininae</taxon>
        <taxon>Diaphorina</taxon>
    </lineage>
</organism>
<sequence>MNNNNKKKNRVATTGRPVRSRGGPDRLAINPEGVYCNARFMQAITLHIGDKVTVYTVHGKQFEGYLKTFSKQFELVISMTHQVDPENPQCIDPNTVVDMKIFKLDDIVRIEAKNVDLEYAVRDTFATDTAISKFNGVIGERELEPWAEDMLGPGGDDDFELDQMCNHNVGTATQQQQQQVSPPQQHSPNSNSAPSNVPTVSSKSPVNSEVQTSEPKHNMTSMAGGVPVNLSHRADIQQQIQAATGPPLLATAPMHTQFTVPYSPQGHLTAASPQQYQQMVRMGGGGIVPLVHAYQHDTQAPQYMSPHPHHHPHPPPSTPQYGPLP</sequence>
<dbReference type="GO" id="GO:0010494">
    <property type="term" value="C:cytoplasmic stress granule"/>
    <property type="evidence" value="ECO:0007669"/>
    <property type="project" value="TreeGrafter"/>
</dbReference>
<dbReference type="PaxDb" id="121845-A0A3Q0J8H8"/>
<feature type="domain" description="Ataxin 2 SM" evidence="2">
    <location>
        <begin position="37"/>
        <end position="113"/>
    </location>
</feature>
<feature type="region of interest" description="Disordered" evidence="1">
    <location>
        <begin position="300"/>
        <end position="325"/>
    </location>
</feature>
<dbReference type="RefSeq" id="XP_026684782.1">
    <property type="nucleotide sequence ID" value="XM_026828981.1"/>
</dbReference>
<accession>A0A3Q0J8H8</accession>
<evidence type="ECO:0000313" key="4">
    <source>
        <dbReference type="RefSeq" id="XP_026684782.1"/>
    </source>
</evidence>
<dbReference type="Pfam" id="PF14438">
    <property type="entry name" value="SM-ATX"/>
    <property type="match status" value="1"/>
</dbReference>
<dbReference type="Proteomes" id="UP000079169">
    <property type="component" value="Unplaced"/>
</dbReference>
<gene>
    <name evidence="4" type="primary">LOC103516649</name>
</gene>
<dbReference type="PANTHER" id="PTHR12854">
    <property type="entry name" value="ATAXIN 2-RELATED"/>
    <property type="match status" value="1"/>
</dbReference>
<feature type="compositionally biased region" description="Pro residues" evidence="1">
    <location>
        <begin position="314"/>
        <end position="325"/>
    </location>
</feature>
<feature type="compositionally biased region" description="Low complexity" evidence="1">
    <location>
        <begin position="171"/>
        <end position="202"/>
    </location>
</feature>
<name>A0A3Q0J8H8_DIACI</name>
<evidence type="ECO:0000256" key="1">
    <source>
        <dbReference type="SAM" id="MobiDB-lite"/>
    </source>
</evidence>
<protein>
    <submittedName>
        <fullName evidence="4">Uncharacterized protein LOC103516649</fullName>
    </submittedName>
</protein>
<dbReference type="GeneID" id="103516649"/>
<feature type="region of interest" description="Disordered" evidence="1">
    <location>
        <begin position="1"/>
        <end position="25"/>
    </location>
</feature>
<dbReference type="PANTHER" id="PTHR12854:SF7">
    <property type="entry name" value="ATAXIN-2 HOMOLOG"/>
    <property type="match status" value="1"/>
</dbReference>
<dbReference type="InterPro" id="IPR045117">
    <property type="entry name" value="ATXN2-like"/>
</dbReference>